<dbReference type="AlphaFoldDB" id="A0A4Z2DZJ4"/>
<dbReference type="Proteomes" id="UP000314294">
    <property type="component" value="Unassembled WGS sequence"/>
</dbReference>
<protein>
    <submittedName>
        <fullName evidence="1">Uncharacterized protein</fullName>
    </submittedName>
</protein>
<evidence type="ECO:0000313" key="1">
    <source>
        <dbReference type="EMBL" id="TNN21572.1"/>
    </source>
</evidence>
<organism evidence="1 2">
    <name type="scientific">Liparis tanakae</name>
    <name type="common">Tanaka's snailfish</name>
    <dbReference type="NCBI Taxonomy" id="230148"/>
    <lineage>
        <taxon>Eukaryota</taxon>
        <taxon>Metazoa</taxon>
        <taxon>Chordata</taxon>
        <taxon>Craniata</taxon>
        <taxon>Vertebrata</taxon>
        <taxon>Euteleostomi</taxon>
        <taxon>Actinopterygii</taxon>
        <taxon>Neopterygii</taxon>
        <taxon>Teleostei</taxon>
        <taxon>Neoteleostei</taxon>
        <taxon>Acanthomorphata</taxon>
        <taxon>Eupercaria</taxon>
        <taxon>Perciformes</taxon>
        <taxon>Cottioidei</taxon>
        <taxon>Cottales</taxon>
        <taxon>Liparidae</taxon>
        <taxon>Liparis</taxon>
    </lineage>
</organism>
<name>A0A4Z2DZJ4_9TELE</name>
<keyword evidence="2" id="KW-1185">Reference proteome</keyword>
<reference evidence="1 2" key="1">
    <citation type="submission" date="2019-03" db="EMBL/GenBank/DDBJ databases">
        <title>First draft genome of Liparis tanakae, snailfish: a comprehensive survey of snailfish specific genes.</title>
        <authorList>
            <person name="Kim W."/>
            <person name="Song I."/>
            <person name="Jeong J.-H."/>
            <person name="Kim D."/>
            <person name="Kim S."/>
            <person name="Ryu S."/>
            <person name="Song J.Y."/>
            <person name="Lee S.K."/>
        </authorList>
    </citation>
    <scope>NUCLEOTIDE SEQUENCE [LARGE SCALE GENOMIC DNA]</scope>
    <source>
        <tissue evidence="1">Muscle</tissue>
    </source>
</reference>
<evidence type="ECO:0000313" key="2">
    <source>
        <dbReference type="Proteomes" id="UP000314294"/>
    </source>
</evidence>
<accession>A0A4Z2DZJ4</accession>
<gene>
    <name evidence="1" type="ORF">EYF80_068317</name>
</gene>
<comment type="caution">
    <text evidence="1">The sequence shown here is derived from an EMBL/GenBank/DDBJ whole genome shotgun (WGS) entry which is preliminary data.</text>
</comment>
<dbReference type="EMBL" id="SRLO01027217">
    <property type="protein sequence ID" value="TNN21572.1"/>
    <property type="molecule type" value="Genomic_DNA"/>
</dbReference>
<sequence length="16" mass="2141">MLKTGWKRFHHQTRKW</sequence>
<proteinExistence type="predicted"/>